<dbReference type="InterPro" id="IPR050121">
    <property type="entry name" value="Cytochrome_P450_monoxygenase"/>
</dbReference>
<dbReference type="GO" id="GO:0020037">
    <property type="term" value="F:heme binding"/>
    <property type="evidence" value="ECO:0007669"/>
    <property type="project" value="InterPro"/>
</dbReference>
<gene>
    <name evidence="2" type="ORF">THASP1DRAFT_27977</name>
</gene>
<dbReference type="InterPro" id="IPR001128">
    <property type="entry name" value="Cyt_P450"/>
</dbReference>
<dbReference type="OrthoDB" id="3934656at2759"/>
<organism evidence="2 3">
    <name type="scientific">Thamnocephalis sphaerospora</name>
    <dbReference type="NCBI Taxonomy" id="78915"/>
    <lineage>
        <taxon>Eukaryota</taxon>
        <taxon>Fungi</taxon>
        <taxon>Fungi incertae sedis</taxon>
        <taxon>Zoopagomycota</taxon>
        <taxon>Zoopagomycotina</taxon>
        <taxon>Zoopagomycetes</taxon>
        <taxon>Zoopagales</taxon>
        <taxon>Sigmoideomycetaceae</taxon>
        <taxon>Thamnocephalis</taxon>
    </lineage>
</organism>
<dbReference type="EMBL" id="KZ992462">
    <property type="protein sequence ID" value="RKP10249.1"/>
    <property type="molecule type" value="Genomic_DNA"/>
</dbReference>
<dbReference type="GO" id="GO:0004497">
    <property type="term" value="F:monooxygenase activity"/>
    <property type="evidence" value="ECO:0007669"/>
    <property type="project" value="InterPro"/>
</dbReference>
<dbReference type="AlphaFoldDB" id="A0A4V1IX92"/>
<keyword evidence="3" id="KW-1185">Reference proteome</keyword>
<dbReference type="Gene3D" id="1.10.630.10">
    <property type="entry name" value="Cytochrome P450"/>
    <property type="match status" value="1"/>
</dbReference>
<dbReference type="SUPFAM" id="SSF48264">
    <property type="entry name" value="Cytochrome P450"/>
    <property type="match status" value="1"/>
</dbReference>
<dbReference type="Proteomes" id="UP000271241">
    <property type="component" value="Unassembled WGS sequence"/>
</dbReference>
<dbReference type="InterPro" id="IPR036396">
    <property type="entry name" value="Cyt_P450_sf"/>
</dbReference>
<dbReference type="Pfam" id="PF00067">
    <property type="entry name" value="p450"/>
    <property type="match status" value="1"/>
</dbReference>
<dbReference type="GO" id="GO:0005506">
    <property type="term" value="F:iron ion binding"/>
    <property type="evidence" value="ECO:0007669"/>
    <property type="project" value="InterPro"/>
</dbReference>
<dbReference type="GO" id="GO:0016705">
    <property type="term" value="F:oxidoreductase activity, acting on paired donors, with incorporation or reduction of molecular oxygen"/>
    <property type="evidence" value="ECO:0007669"/>
    <property type="project" value="InterPro"/>
</dbReference>
<reference evidence="3" key="1">
    <citation type="journal article" date="2018" name="Nat. Microbiol.">
        <title>Leveraging single-cell genomics to expand the fungal tree of life.</title>
        <authorList>
            <person name="Ahrendt S.R."/>
            <person name="Quandt C.A."/>
            <person name="Ciobanu D."/>
            <person name="Clum A."/>
            <person name="Salamov A."/>
            <person name="Andreopoulos B."/>
            <person name="Cheng J.F."/>
            <person name="Woyke T."/>
            <person name="Pelin A."/>
            <person name="Henrissat B."/>
            <person name="Reynolds N.K."/>
            <person name="Benny G.L."/>
            <person name="Smith M.E."/>
            <person name="James T.Y."/>
            <person name="Grigoriev I.V."/>
        </authorList>
    </citation>
    <scope>NUCLEOTIDE SEQUENCE [LARGE SCALE GENOMIC DNA]</scope>
    <source>
        <strain evidence="3">RSA 1356</strain>
    </source>
</reference>
<accession>A0A4V1IX92</accession>
<name>A0A4V1IX92_9FUNG</name>
<dbReference type="PANTHER" id="PTHR24305">
    <property type="entry name" value="CYTOCHROME P450"/>
    <property type="match status" value="1"/>
</dbReference>
<sequence>MCLRAHHRDFDFHKRQDSIGEVSSGRSFETLLMEKDGREPKVIHWINDTAALGVAKYALGDLCQPWLLPRMFDSERQLVEFARSAIQQRYSDKLGQNGRPKDVLQRLIDAVDPETGGCLTEDQLIAEIGGTETAGRTLTWSVNFLMENPQSAERLAEELRQALPDRDQPVTYAQVKNLPYLDAVLHETLRMRSPAVGTMRATLPGGVDLCGHFIPEGRTIFVSFYCIHHFPKVYGKDASQFRPERWIDSSAEQLAHMRRMFFAFSMAHVHVLVAMATARND</sequence>
<evidence type="ECO:0000313" key="2">
    <source>
        <dbReference type="EMBL" id="RKP10249.1"/>
    </source>
</evidence>
<evidence type="ECO:0000313" key="3">
    <source>
        <dbReference type="Proteomes" id="UP000271241"/>
    </source>
</evidence>
<evidence type="ECO:0000256" key="1">
    <source>
        <dbReference type="ARBA" id="ARBA00010617"/>
    </source>
</evidence>
<proteinExistence type="inferred from homology"/>
<dbReference type="STRING" id="78915.A0A4V1IX92"/>
<dbReference type="PANTHER" id="PTHR24305:SF166">
    <property type="entry name" value="CYTOCHROME P450 12A4, MITOCHONDRIAL-RELATED"/>
    <property type="match status" value="1"/>
</dbReference>
<protein>
    <submittedName>
        <fullName evidence="2">Cytochrome P450</fullName>
    </submittedName>
</protein>
<comment type="similarity">
    <text evidence="1">Belongs to the cytochrome P450 family.</text>
</comment>